<dbReference type="GO" id="GO:0007508">
    <property type="term" value="P:larval heart development"/>
    <property type="evidence" value="ECO:0007669"/>
    <property type="project" value="TreeGrafter"/>
</dbReference>
<dbReference type="GO" id="GO:0061343">
    <property type="term" value="P:cell adhesion involved in heart morphogenesis"/>
    <property type="evidence" value="ECO:0007669"/>
    <property type="project" value="TreeGrafter"/>
</dbReference>
<comment type="caution">
    <text evidence="1">The sequence shown here is derived from an EMBL/GenBank/DDBJ whole genome shotgun (WGS) entry which is preliminary data.</text>
</comment>
<dbReference type="GO" id="GO:0031012">
    <property type="term" value="C:extracellular matrix"/>
    <property type="evidence" value="ECO:0007669"/>
    <property type="project" value="TreeGrafter"/>
</dbReference>
<evidence type="ECO:0008006" key="3">
    <source>
        <dbReference type="Google" id="ProtNLM"/>
    </source>
</evidence>
<dbReference type="InterPro" id="IPR036691">
    <property type="entry name" value="Endo/exonu/phosph_ase_sf"/>
</dbReference>
<dbReference type="Gene3D" id="3.60.10.10">
    <property type="entry name" value="Endonuclease/exonuclease/phosphatase"/>
    <property type="match status" value="1"/>
</dbReference>
<sequence>MSQAVNVDSEREAKVKLFRDKLNDLQNILKKVSEKKSSNAQDKDDFSNLKADILLLYIEAVSFVVPDGRMASDHSGTIMDLFIELKNEFASFRHDIYNKIDGFSKLLSPSTDSIQSDEPVSPVSPSLQQEIFEAVVKSKDSTYASVAQSTSALPEGQSKVISHVVKEKNSVASDDQDVILITETWLCEDIDSLELFDDRYLVFRRDRDSSSDSCRRGGGVLIAVKKCFNPCILDLPESDLEAVWLSIKLNHRLKMLVCVVYFPPSSRADTYVEFFDCFENFGFFDNILICGDFNLPIYDDFGNNKNPLVIELSNFVNLYNLAQFNNTFNCNNKFLDLILTDIDFSHISVWHSDKPLVPEDKHHPALSISICFVADHPNRKNMNISRYDFRRADFLAMWCFFREIDWSFLLNFNDIDKAVFSFYNCLNDVFSRTVPLRQTVTRRFPFWYTIETRRLLKRKARVRRLALKCVNPDSVDEFRALRSAVKNSIQKDYNTYLRLTEKNLISNPKKFWSYFNNTKHNSPNSLYYNNVCYENDGDIANAFADYFKSIFKPSTNYQ</sequence>
<evidence type="ECO:0000313" key="1">
    <source>
        <dbReference type="EMBL" id="GBL78116.1"/>
    </source>
</evidence>
<keyword evidence="2" id="KW-1185">Reference proteome</keyword>
<name>A0A4Y2AFU9_ARAVE</name>
<evidence type="ECO:0000313" key="2">
    <source>
        <dbReference type="Proteomes" id="UP000499080"/>
    </source>
</evidence>
<gene>
    <name evidence="1" type="ORF">AVEN_143405_1</name>
</gene>
<organism evidence="1 2">
    <name type="scientific">Araneus ventricosus</name>
    <name type="common">Orbweaver spider</name>
    <name type="synonym">Epeira ventricosa</name>
    <dbReference type="NCBI Taxonomy" id="182803"/>
    <lineage>
        <taxon>Eukaryota</taxon>
        <taxon>Metazoa</taxon>
        <taxon>Ecdysozoa</taxon>
        <taxon>Arthropoda</taxon>
        <taxon>Chelicerata</taxon>
        <taxon>Arachnida</taxon>
        <taxon>Araneae</taxon>
        <taxon>Araneomorphae</taxon>
        <taxon>Entelegynae</taxon>
        <taxon>Araneoidea</taxon>
        <taxon>Araneidae</taxon>
        <taxon>Araneus</taxon>
    </lineage>
</organism>
<proteinExistence type="predicted"/>
<dbReference type="PANTHER" id="PTHR33395">
    <property type="entry name" value="TRANSCRIPTASE, PUTATIVE-RELATED-RELATED"/>
    <property type="match status" value="1"/>
</dbReference>
<dbReference type="PANTHER" id="PTHR33395:SF22">
    <property type="entry name" value="REVERSE TRANSCRIPTASE DOMAIN-CONTAINING PROTEIN"/>
    <property type="match status" value="1"/>
</dbReference>
<dbReference type="Proteomes" id="UP000499080">
    <property type="component" value="Unassembled WGS sequence"/>
</dbReference>
<dbReference type="AlphaFoldDB" id="A0A4Y2AFU9"/>
<dbReference type="EMBL" id="BGPR01000014">
    <property type="protein sequence ID" value="GBL78116.1"/>
    <property type="molecule type" value="Genomic_DNA"/>
</dbReference>
<accession>A0A4Y2AFU9</accession>
<protein>
    <recommendedName>
        <fullName evidence="3">Endonuclease/exonuclease/phosphatase domain-containing protein</fullName>
    </recommendedName>
</protein>
<dbReference type="OrthoDB" id="8069600at2759"/>
<reference evidence="1 2" key="1">
    <citation type="journal article" date="2019" name="Sci. Rep.">
        <title>Orb-weaving spider Araneus ventricosus genome elucidates the spidroin gene catalogue.</title>
        <authorList>
            <person name="Kono N."/>
            <person name="Nakamura H."/>
            <person name="Ohtoshi R."/>
            <person name="Moran D.A.P."/>
            <person name="Shinohara A."/>
            <person name="Yoshida Y."/>
            <person name="Fujiwara M."/>
            <person name="Mori M."/>
            <person name="Tomita M."/>
            <person name="Arakawa K."/>
        </authorList>
    </citation>
    <scope>NUCLEOTIDE SEQUENCE [LARGE SCALE GENOMIC DNA]</scope>
</reference>
<dbReference type="SUPFAM" id="SSF56219">
    <property type="entry name" value="DNase I-like"/>
    <property type="match status" value="1"/>
</dbReference>